<dbReference type="EC" id="6.4.1.4" evidence="3"/>
<evidence type="ECO:0000256" key="5">
    <source>
        <dbReference type="ARBA" id="ARBA00031404"/>
    </source>
</evidence>
<dbReference type="STRING" id="112090.W4G4S4"/>
<comment type="pathway">
    <text evidence="2">Amino-acid degradation; L-leucine degradation; (S)-3-hydroxy-3-methylglutaryl-CoA from 3-isovaleryl-CoA: step 2/3.</text>
</comment>
<evidence type="ECO:0000313" key="9">
    <source>
        <dbReference type="EMBL" id="ETV74286.1"/>
    </source>
</evidence>
<organism evidence="9">
    <name type="scientific">Aphanomyces astaci</name>
    <name type="common">Crayfish plague agent</name>
    <dbReference type="NCBI Taxonomy" id="112090"/>
    <lineage>
        <taxon>Eukaryota</taxon>
        <taxon>Sar</taxon>
        <taxon>Stramenopiles</taxon>
        <taxon>Oomycota</taxon>
        <taxon>Saprolegniomycetes</taxon>
        <taxon>Saprolegniales</taxon>
        <taxon>Verrucalvaceae</taxon>
        <taxon>Aphanomyces</taxon>
    </lineage>
</organism>
<dbReference type="PROSITE" id="PS50989">
    <property type="entry name" value="COA_CT_CTER"/>
    <property type="match status" value="1"/>
</dbReference>
<evidence type="ECO:0000256" key="4">
    <source>
        <dbReference type="ARBA" id="ARBA00031237"/>
    </source>
</evidence>
<feature type="domain" description="CoA carboxyltransferase C-terminal" evidence="8">
    <location>
        <begin position="342"/>
        <end position="587"/>
    </location>
</feature>
<dbReference type="FunFam" id="3.90.226.10:FF:000007">
    <property type="entry name" value="Methylcrotonoyl-CoA carboxylase subunit beta"/>
    <property type="match status" value="1"/>
</dbReference>
<dbReference type="InterPro" id="IPR011763">
    <property type="entry name" value="COA_CT_C"/>
</dbReference>
<name>W4G4S4_APHAT</name>
<dbReference type="InterPro" id="IPR034733">
    <property type="entry name" value="AcCoA_carboxyl_beta"/>
</dbReference>
<evidence type="ECO:0000256" key="2">
    <source>
        <dbReference type="ARBA" id="ARBA00025711"/>
    </source>
</evidence>
<evidence type="ECO:0000256" key="6">
    <source>
        <dbReference type="ARBA" id="ARBA00052347"/>
    </source>
</evidence>
<dbReference type="InterPro" id="IPR045190">
    <property type="entry name" value="MCCB/AccD1-like"/>
</dbReference>
<dbReference type="PANTHER" id="PTHR22855:SF13">
    <property type="entry name" value="METHYLCROTONOYL-COA CARBOXYLASE BETA CHAIN, MITOCHONDRIAL"/>
    <property type="match status" value="1"/>
</dbReference>
<comment type="similarity">
    <text evidence="1">Belongs to the AccD/PCCB family.</text>
</comment>
<accession>W4G4S4</accession>
<evidence type="ECO:0000256" key="3">
    <source>
        <dbReference type="ARBA" id="ARBA00026116"/>
    </source>
</evidence>
<comment type="catalytic activity">
    <reaction evidence="6">
        <text>3-methylbut-2-enoyl-CoA + hydrogencarbonate + ATP = 3-methyl-(2E)-glutaconyl-CoA + ADP + phosphate + H(+)</text>
        <dbReference type="Rhea" id="RHEA:13589"/>
        <dbReference type="ChEBI" id="CHEBI:15378"/>
        <dbReference type="ChEBI" id="CHEBI:17544"/>
        <dbReference type="ChEBI" id="CHEBI:30616"/>
        <dbReference type="ChEBI" id="CHEBI:43474"/>
        <dbReference type="ChEBI" id="CHEBI:57344"/>
        <dbReference type="ChEBI" id="CHEBI:57346"/>
        <dbReference type="ChEBI" id="CHEBI:456216"/>
        <dbReference type="EC" id="6.4.1.4"/>
    </reaction>
</comment>
<evidence type="ECO:0000259" key="8">
    <source>
        <dbReference type="PROSITE" id="PS50989"/>
    </source>
</evidence>
<dbReference type="InterPro" id="IPR029045">
    <property type="entry name" value="ClpP/crotonase-like_dom_sf"/>
</dbReference>
<dbReference type="SUPFAM" id="SSF52096">
    <property type="entry name" value="ClpP/crotonase"/>
    <property type="match status" value="2"/>
</dbReference>
<feature type="domain" description="CoA carboxyltransferase N-terminal" evidence="7">
    <location>
        <begin position="84"/>
        <end position="340"/>
    </location>
</feature>
<dbReference type="PANTHER" id="PTHR22855">
    <property type="entry name" value="ACETYL, PROPIONYL, PYRUVATE, AND GLUTACONYL CARBOXYLASE-RELATED"/>
    <property type="match status" value="1"/>
</dbReference>
<dbReference type="InterPro" id="IPR011762">
    <property type="entry name" value="COA_CT_N"/>
</dbReference>
<dbReference type="PROSITE" id="PS50980">
    <property type="entry name" value="COA_CT_NTER"/>
    <property type="match status" value="1"/>
</dbReference>
<evidence type="ECO:0000259" key="7">
    <source>
        <dbReference type="PROSITE" id="PS50980"/>
    </source>
</evidence>
<dbReference type="GO" id="GO:1905202">
    <property type="term" value="C:methylcrotonoyl-CoA carboxylase complex"/>
    <property type="evidence" value="ECO:0007669"/>
    <property type="project" value="TreeGrafter"/>
</dbReference>
<dbReference type="OrthoDB" id="439921at2759"/>
<evidence type="ECO:0000256" key="1">
    <source>
        <dbReference type="ARBA" id="ARBA00006102"/>
    </source>
</evidence>
<dbReference type="GO" id="GO:0005739">
    <property type="term" value="C:mitochondrion"/>
    <property type="evidence" value="ECO:0007669"/>
    <property type="project" value="TreeGrafter"/>
</dbReference>
<dbReference type="GO" id="GO:0004485">
    <property type="term" value="F:methylcrotonoyl-CoA carboxylase activity"/>
    <property type="evidence" value="ECO:0007669"/>
    <property type="project" value="UniProtKB-EC"/>
</dbReference>
<dbReference type="FunFam" id="3.90.226.10:FF:000004">
    <property type="entry name" value="Methylcrotonoyl-CoA carboxylase beta chain"/>
    <property type="match status" value="1"/>
</dbReference>
<dbReference type="VEuPathDB" id="FungiDB:H257_11212"/>
<dbReference type="Pfam" id="PF01039">
    <property type="entry name" value="Carboxyl_trans"/>
    <property type="match status" value="1"/>
</dbReference>
<dbReference type="GeneID" id="20813208"/>
<reference evidence="9" key="1">
    <citation type="submission" date="2013-12" db="EMBL/GenBank/DDBJ databases">
        <title>The Genome Sequence of Aphanomyces astaci APO3.</title>
        <authorList>
            <consortium name="The Broad Institute Genomics Platform"/>
            <person name="Russ C."/>
            <person name="Tyler B."/>
            <person name="van West P."/>
            <person name="Dieguez-Uribeondo J."/>
            <person name="Young S.K."/>
            <person name="Zeng Q."/>
            <person name="Gargeya S."/>
            <person name="Fitzgerald M."/>
            <person name="Abouelleil A."/>
            <person name="Alvarado L."/>
            <person name="Chapman S.B."/>
            <person name="Gainer-Dewar J."/>
            <person name="Goldberg J."/>
            <person name="Griggs A."/>
            <person name="Gujja S."/>
            <person name="Hansen M."/>
            <person name="Howarth C."/>
            <person name="Imamovic A."/>
            <person name="Ireland A."/>
            <person name="Larimer J."/>
            <person name="McCowan C."/>
            <person name="Murphy C."/>
            <person name="Pearson M."/>
            <person name="Poon T.W."/>
            <person name="Priest M."/>
            <person name="Roberts A."/>
            <person name="Saif S."/>
            <person name="Shea T."/>
            <person name="Sykes S."/>
            <person name="Wortman J."/>
            <person name="Nusbaum C."/>
            <person name="Birren B."/>
        </authorList>
    </citation>
    <scope>NUCLEOTIDE SEQUENCE [LARGE SCALE GENOMIC DNA]</scope>
    <source>
        <strain evidence="9">APO3</strain>
    </source>
</reference>
<dbReference type="RefSeq" id="XP_009836392.1">
    <property type="nucleotide sequence ID" value="XM_009838090.1"/>
</dbReference>
<proteinExistence type="inferred from homology"/>
<dbReference type="EMBL" id="KI913145">
    <property type="protein sequence ID" value="ETV74286.1"/>
    <property type="molecule type" value="Genomic_DNA"/>
</dbReference>
<sequence>MVQRGLAAVDCRDLKRRHSFIIHVMQRIVNFDVNIAGGMISSLRRPVMRRMMSSHALPFAAASNVLDGKINTKSKDFLDSIERMNELTSELKGRLDVVRLGGGEAARAKHVARGKLLVRDRIDSLVDPGSAFLELSPLAAHDMYGTPIPAAGIVTGIGRIHGVECMILANDATVKGGTYFPMTVKKHLRAQEIARENRLPCIYMVDSGGAFLPLQADIFPDKEHFGREFYNQANMSAAGIPQIAVVMGSCTAGGAYVPAMSDESVIVQGNGTVFLGGPPLVKAATGEVVTAEELGGADVHCRTSGVTDHLAKNDAHAIEIVRRIVSNLNWTSKASVKQSFTDVEEPVFDPAELGGIIPVDSRKPFDVRKVIARIVDGSKFDEFKQHYGTTIVTGFGRLYGRPVGIIANNGILFSESSVKAAHFIELCCQRQIPLLFLQNITGFMVGKKAEHGGIAKDGAKLVTAVSCANVPKVTCIIGGSYGAGNYGMCGRAFSPRFLYMWPNAKISVMGGEQAAGVLATVQRDNLERAGKTWTAQEEAAFKQPTLDKYEVESSAYYSTARLWDDGIIDPKDTRKVLGLSFSAALNEVPTPTKFGVFRM</sequence>
<dbReference type="Gene3D" id="3.90.226.10">
    <property type="entry name" value="2-enoyl-CoA Hydratase, Chain A, domain 1"/>
    <property type="match status" value="2"/>
</dbReference>
<dbReference type="UniPathway" id="UPA00363">
    <property type="reaction ID" value="UER00861"/>
</dbReference>
<gene>
    <name evidence="9" type="ORF">H257_11212</name>
</gene>
<dbReference type="GO" id="GO:0006552">
    <property type="term" value="P:L-leucine catabolic process"/>
    <property type="evidence" value="ECO:0007669"/>
    <property type="project" value="UniProtKB-UniPathway"/>
</dbReference>
<dbReference type="AlphaFoldDB" id="W4G4S4"/>
<protein>
    <recommendedName>
        <fullName evidence="3">methylcrotonoyl-CoA carboxylase</fullName>
        <ecNumber evidence="3">6.4.1.4</ecNumber>
    </recommendedName>
    <alternativeName>
        <fullName evidence="5">3-methylcrotonyl-CoA carboxylase 2</fullName>
    </alternativeName>
    <alternativeName>
        <fullName evidence="4">3-methylcrotonyl-CoA:carbon dioxide ligase subunit beta</fullName>
    </alternativeName>
</protein>